<dbReference type="PROSITE" id="PS51782">
    <property type="entry name" value="LYSM"/>
    <property type="match status" value="1"/>
</dbReference>
<name>N4WP88_9BACI</name>
<gene>
    <name evidence="3" type="ORF">J416_02746</name>
</gene>
<dbReference type="InterPro" id="IPR048862">
    <property type="entry name" value="SPOCS_spoVID_N"/>
</dbReference>
<dbReference type="InterPro" id="IPR018392">
    <property type="entry name" value="LysM"/>
</dbReference>
<dbReference type="SUPFAM" id="SSF54106">
    <property type="entry name" value="LysM domain"/>
    <property type="match status" value="1"/>
</dbReference>
<comment type="caution">
    <text evidence="3">The sequence shown here is derived from an EMBL/GenBank/DDBJ whole genome shotgun (WGS) entry which is preliminary data.</text>
</comment>
<accession>N4WP88</accession>
<dbReference type="EMBL" id="APML01000010">
    <property type="protein sequence ID" value="ENH97937.1"/>
    <property type="molecule type" value="Genomic_DNA"/>
</dbReference>
<dbReference type="Pfam" id="PF20918">
    <property type="entry name" value="SPOCS_spoVID-N"/>
    <property type="match status" value="1"/>
</dbReference>
<evidence type="ECO:0000256" key="1">
    <source>
        <dbReference type="SAM" id="MobiDB-lite"/>
    </source>
</evidence>
<dbReference type="Gene3D" id="3.10.350.10">
    <property type="entry name" value="LysM domain"/>
    <property type="match status" value="1"/>
</dbReference>
<evidence type="ECO:0000259" key="2">
    <source>
        <dbReference type="PROSITE" id="PS51782"/>
    </source>
</evidence>
<dbReference type="SMART" id="SM00257">
    <property type="entry name" value="LysM"/>
    <property type="match status" value="1"/>
</dbReference>
<sequence length="351" mass="40495">MSDTFSFPLNETIAFHPEQEVEEMLGIALEPVISIQEMDDVVSLRGVMELKGEYKKGENDQVDRSISADSPYAERIENLSDDICEFFHKFIVDVQIPMERVANVEDVEIEIEHFDYSLRSSQEMKIEANLQIHGINDEEVTSSLAEDTLEAFSDTRESANNDGEVFQFTVNEDRQLEENEQPYDEQENELEPNTDEKLEYERNEEKQRAIEEVEAEDREEAEDTPSREASEANSMNEEDNNVGDITSREGEKEEEEEPVLEEDEKDSDTLHVQGRRDQIPDDSSYLLHIFADEEESSYSRLKLYIVQPEDHIEKIAEKYNTSANSILRTNRLDEDELAEGQLIYIPVSSAE</sequence>
<reference evidence="3 4" key="1">
    <citation type="submission" date="2013-03" db="EMBL/GenBank/DDBJ databases">
        <title>Draft genome sequence of Gracibacillus halophilus YIM-C55.5, a moderately halophilic and thermophilic organism from the Xiaochaidamu salt lake.</title>
        <authorList>
            <person name="Sugumar T."/>
            <person name="Polireddy D.R."/>
            <person name="Antony A."/>
            <person name="Madhava Y.R."/>
            <person name="Sivakumar N."/>
        </authorList>
    </citation>
    <scope>NUCLEOTIDE SEQUENCE [LARGE SCALE GENOMIC DNA]</scope>
    <source>
        <strain evidence="3 4">YIM-C55.5</strain>
    </source>
</reference>
<dbReference type="NCBIfam" id="TIGR02907">
    <property type="entry name" value="spore_VI_D"/>
    <property type="match status" value="1"/>
</dbReference>
<keyword evidence="4" id="KW-1185">Reference proteome</keyword>
<dbReference type="PATRIC" id="fig|1308866.3.peg.559"/>
<dbReference type="Pfam" id="PF01476">
    <property type="entry name" value="LysM"/>
    <property type="match status" value="1"/>
</dbReference>
<feature type="compositionally biased region" description="Acidic residues" evidence="1">
    <location>
        <begin position="212"/>
        <end position="223"/>
    </location>
</feature>
<feature type="compositionally biased region" description="Acidic residues" evidence="1">
    <location>
        <begin position="178"/>
        <end position="193"/>
    </location>
</feature>
<dbReference type="RefSeq" id="WP_003464212.1">
    <property type="nucleotide sequence ID" value="NZ_APML01000010.1"/>
</dbReference>
<protein>
    <submittedName>
        <fullName evidence="3">Stage VI sporulation protein D</fullName>
    </submittedName>
</protein>
<dbReference type="InterPro" id="IPR036779">
    <property type="entry name" value="LysM_dom_sf"/>
</dbReference>
<proteinExistence type="predicted"/>
<dbReference type="InterPro" id="IPR014256">
    <property type="entry name" value="Spore_VI_D"/>
</dbReference>
<dbReference type="eggNOG" id="COG1388">
    <property type="taxonomic scope" value="Bacteria"/>
</dbReference>
<dbReference type="Proteomes" id="UP000012283">
    <property type="component" value="Unassembled WGS sequence"/>
</dbReference>
<evidence type="ECO:0000313" key="4">
    <source>
        <dbReference type="Proteomes" id="UP000012283"/>
    </source>
</evidence>
<evidence type="ECO:0000313" key="3">
    <source>
        <dbReference type="EMBL" id="ENH97937.1"/>
    </source>
</evidence>
<feature type="compositionally biased region" description="Basic and acidic residues" evidence="1">
    <location>
        <begin position="194"/>
        <end position="211"/>
    </location>
</feature>
<dbReference type="STRING" id="1308866.J416_02746"/>
<dbReference type="AlphaFoldDB" id="N4WP88"/>
<feature type="region of interest" description="Disordered" evidence="1">
    <location>
        <begin position="177"/>
        <end position="281"/>
    </location>
</feature>
<dbReference type="OrthoDB" id="2966368at2"/>
<dbReference type="CDD" id="cd00118">
    <property type="entry name" value="LysM"/>
    <property type="match status" value="1"/>
</dbReference>
<feature type="compositionally biased region" description="Acidic residues" evidence="1">
    <location>
        <begin position="252"/>
        <end position="266"/>
    </location>
</feature>
<feature type="domain" description="LysM" evidence="2">
    <location>
        <begin position="302"/>
        <end position="345"/>
    </location>
</feature>
<organism evidence="3 4">
    <name type="scientific">Gracilibacillus halophilus YIM-C55.5</name>
    <dbReference type="NCBI Taxonomy" id="1308866"/>
    <lineage>
        <taxon>Bacteria</taxon>
        <taxon>Bacillati</taxon>
        <taxon>Bacillota</taxon>
        <taxon>Bacilli</taxon>
        <taxon>Bacillales</taxon>
        <taxon>Bacillaceae</taxon>
        <taxon>Gracilibacillus</taxon>
    </lineage>
</organism>